<reference evidence="8 9" key="1">
    <citation type="submission" date="2020-05" db="EMBL/GenBank/DDBJ databases">
        <title>Identification and distribution of gene clusters putatively required for synthesis of sphingolipid metabolism inhibitors in phylogenetically diverse species of the filamentous fungus Fusarium.</title>
        <authorList>
            <person name="Kim H.-S."/>
            <person name="Busman M."/>
            <person name="Brown D.W."/>
            <person name="Divon H."/>
            <person name="Uhlig S."/>
            <person name="Proctor R.H."/>
        </authorList>
    </citation>
    <scope>NUCLEOTIDE SEQUENCE [LARGE SCALE GENOMIC DNA]</scope>
    <source>
        <strain evidence="8 9">NRRL 13617</strain>
    </source>
</reference>
<feature type="transmembrane region" description="Helical" evidence="6">
    <location>
        <begin position="380"/>
        <end position="407"/>
    </location>
</feature>
<evidence type="ECO:0000313" key="8">
    <source>
        <dbReference type="EMBL" id="KAF5538563.1"/>
    </source>
</evidence>
<evidence type="ECO:0000256" key="5">
    <source>
        <dbReference type="ARBA" id="ARBA00023136"/>
    </source>
</evidence>
<comment type="caution">
    <text evidence="8">The sequence shown here is derived from an EMBL/GenBank/DDBJ whole genome shotgun (WGS) entry which is preliminary data.</text>
</comment>
<keyword evidence="3 6" id="KW-0812">Transmembrane</keyword>
<dbReference type="GO" id="GO:0016020">
    <property type="term" value="C:membrane"/>
    <property type="evidence" value="ECO:0007669"/>
    <property type="project" value="UniProtKB-SubCell"/>
</dbReference>
<comment type="similarity">
    <text evidence="2">Belongs to the amino acid/polyamine transporter 2 family.</text>
</comment>
<evidence type="ECO:0000256" key="2">
    <source>
        <dbReference type="ARBA" id="ARBA00008066"/>
    </source>
</evidence>
<evidence type="ECO:0000313" key="9">
    <source>
        <dbReference type="Proteomes" id="UP000582016"/>
    </source>
</evidence>
<feature type="transmembrane region" description="Helical" evidence="6">
    <location>
        <begin position="236"/>
        <end position="260"/>
    </location>
</feature>
<feature type="transmembrane region" description="Helical" evidence="6">
    <location>
        <begin position="272"/>
        <end position="294"/>
    </location>
</feature>
<protein>
    <submittedName>
        <fullName evidence="8">Neutral amino acid permease</fullName>
    </submittedName>
</protein>
<evidence type="ECO:0000256" key="4">
    <source>
        <dbReference type="ARBA" id="ARBA00022989"/>
    </source>
</evidence>
<sequence length="735" mass="79927">MNSYNINSTAEEGNDLALTPSQLNKPDNEASLHHDAVFGEISDEGPDYRSVGLIGTAGLMMKTQIGLGVLSIPATFNALGMIPGIICLLAVAVITTWSNWIVGLFKLRHRHVYAIDDAGEMMFGVIGKEFFGFAMWIYWVFVSGAGMLSLSIGLNAVSSHGACTAVFVAVAAVLGFGLSSIRTLARMSWLAWIGVISIMISVIMVTIATGVQERPAAAPQEGVWVSDYKLFNKPSFVQAASAICSLVSAFGGTPGFFAIVAEMRRPEQYTKALTICQAIVTVTYLTIGCVMYYFCGSYVSSPALGSAGDTIKKASYGVAIPGLIVSITLVTHLPSKYMFVRLLRNTKHLASNSAIHWSTWLGCTFMVSIIAYIIASAIPIFYSLISLIGALVGTLLCFQTMGFMWFYDNWEKRAISPKWLSACGWSLFVIASGTLLMVAGTYGSIVDIIHAYKAAGGHGQTLVQLSSGIMWTSKSKEEADHNAAIITRLAIYIARQHPDDKDAQWRAQAATTLLQDSGIALQAPAATAESSSIISTSPSEPQHSVKLPVELYRMIIGHVDTFRQQSESRERTLIALSCTCKTLNKIAEEFIYKHPGVLQGDAKGREFLFSLKIRPTRASLVRSLILDLNRQVKTMDIIASCSNVEFLFVGNGWGSQRRVWVDQLEGVQFILSVCTRLKSLHCFSVSVITMRNAGGPDRIELADAQKRLSDWISGHTRVEQSLKQLETLGIQGPSA</sequence>
<dbReference type="OrthoDB" id="40134at2759"/>
<keyword evidence="4 6" id="KW-1133">Transmembrane helix</keyword>
<dbReference type="InterPro" id="IPR013057">
    <property type="entry name" value="AA_transpt_TM"/>
</dbReference>
<feature type="transmembrane region" description="Helical" evidence="6">
    <location>
        <begin position="190"/>
        <end position="211"/>
    </location>
</feature>
<dbReference type="EMBL" id="JAAOAQ010000643">
    <property type="protein sequence ID" value="KAF5538563.1"/>
    <property type="molecule type" value="Genomic_DNA"/>
</dbReference>
<comment type="subcellular location">
    <subcellularLocation>
        <location evidence="1">Membrane</location>
        <topology evidence="1">Multi-pass membrane protein</topology>
    </subcellularLocation>
</comment>
<keyword evidence="5 6" id="KW-0472">Membrane</keyword>
<keyword evidence="9" id="KW-1185">Reference proteome</keyword>
<organism evidence="8 9">
    <name type="scientific">Fusarium phyllophilum</name>
    <dbReference type="NCBI Taxonomy" id="47803"/>
    <lineage>
        <taxon>Eukaryota</taxon>
        <taxon>Fungi</taxon>
        <taxon>Dikarya</taxon>
        <taxon>Ascomycota</taxon>
        <taxon>Pezizomycotina</taxon>
        <taxon>Sordariomycetes</taxon>
        <taxon>Hypocreomycetidae</taxon>
        <taxon>Hypocreales</taxon>
        <taxon>Nectriaceae</taxon>
        <taxon>Fusarium</taxon>
        <taxon>Fusarium fujikuroi species complex</taxon>
    </lineage>
</organism>
<feature type="domain" description="Amino acid transporter transmembrane" evidence="7">
    <location>
        <begin position="58"/>
        <end position="445"/>
    </location>
</feature>
<evidence type="ECO:0000259" key="7">
    <source>
        <dbReference type="Pfam" id="PF01490"/>
    </source>
</evidence>
<feature type="transmembrane region" description="Helical" evidence="6">
    <location>
        <begin position="158"/>
        <end position="178"/>
    </location>
</feature>
<feature type="transmembrane region" description="Helical" evidence="6">
    <location>
        <begin position="130"/>
        <end position="152"/>
    </location>
</feature>
<dbReference type="Pfam" id="PF01490">
    <property type="entry name" value="Aa_trans"/>
    <property type="match status" value="1"/>
</dbReference>
<feature type="transmembrane region" description="Helical" evidence="6">
    <location>
        <begin position="354"/>
        <end position="374"/>
    </location>
</feature>
<accession>A0A8H5IMA9</accession>
<gene>
    <name evidence="8" type="ORF">FPHYL_12501</name>
</gene>
<proteinExistence type="inferred from homology"/>
<evidence type="ECO:0000256" key="3">
    <source>
        <dbReference type="ARBA" id="ARBA00022692"/>
    </source>
</evidence>
<name>A0A8H5IMA9_9HYPO</name>
<dbReference type="PANTHER" id="PTHR22950:SF683">
    <property type="entry name" value="AMINO ACID TRANSPORTER (EUROFUNG)"/>
    <property type="match status" value="1"/>
</dbReference>
<dbReference type="CDD" id="cd09917">
    <property type="entry name" value="F-box_SF"/>
    <property type="match status" value="1"/>
</dbReference>
<dbReference type="AlphaFoldDB" id="A0A8H5IMA9"/>
<dbReference type="PANTHER" id="PTHR22950">
    <property type="entry name" value="AMINO ACID TRANSPORTER"/>
    <property type="match status" value="1"/>
</dbReference>
<dbReference type="Proteomes" id="UP000582016">
    <property type="component" value="Unassembled WGS sequence"/>
</dbReference>
<feature type="transmembrane region" description="Helical" evidence="6">
    <location>
        <begin position="78"/>
        <end position="102"/>
    </location>
</feature>
<feature type="transmembrane region" description="Helical" evidence="6">
    <location>
        <begin position="314"/>
        <end position="333"/>
    </location>
</feature>
<feature type="transmembrane region" description="Helical" evidence="6">
    <location>
        <begin position="419"/>
        <end position="442"/>
    </location>
</feature>
<evidence type="ECO:0000256" key="1">
    <source>
        <dbReference type="ARBA" id="ARBA00004141"/>
    </source>
</evidence>
<dbReference type="GO" id="GO:0015179">
    <property type="term" value="F:L-amino acid transmembrane transporter activity"/>
    <property type="evidence" value="ECO:0007669"/>
    <property type="project" value="TreeGrafter"/>
</dbReference>
<evidence type="ECO:0000256" key="6">
    <source>
        <dbReference type="SAM" id="Phobius"/>
    </source>
</evidence>